<dbReference type="InterPro" id="IPR034164">
    <property type="entry name" value="Pepsin-like_dom"/>
</dbReference>
<protein>
    <recommendedName>
        <fullName evidence="7">Peptidase A1 domain-containing protein</fullName>
    </recommendedName>
</protein>
<dbReference type="CDD" id="cd05471">
    <property type="entry name" value="pepsin_like"/>
    <property type="match status" value="1"/>
</dbReference>
<feature type="disulfide bond" evidence="4">
    <location>
        <begin position="424"/>
        <end position="460"/>
    </location>
</feature>
<dbReference type="PROSITE" id="PS00141">
    <property type="entry name" value="ASP_PROTEASE"/>
    <property type="match status" value="1"/>
</dbReference>
<dbReference type="InterPro" id="IPR021109">
    <property type="entry name" value="Peptidase_aspartic_dom_sf"/>
</dbReference>
<reference evidence="8 9" key="1">
    <citation type="submission" date="2019-07" db="EMBL/GenBank/DDBJ databases">
        <title>Venturia inaequalis Genome Resource.</title>
        <authorList>
            <person name="Lichtner F.J."/>
        </authorList>
    </citation>
    <scope>NUCLEOTIDE SEQUENCE [LARGE SCALE GENOMIC DNA]</scope>
    <source>
        <strain evidence="8 9">DMI_063113</strain>
    </source>
</reference>
<keyword evidence="9" id="KW-1185">Reference proteome</keyword>
<keyword evidence="5" id="KW-0378">Hydrolase</keyword>
<gene>
    <name evidence="8" type="ORF">EG327_010187</name>
</gene>
<evidence type="ECO:0000313" key="9">
    <source>
        <dbReference type="Proteomes" id="UP000490939"/>
    </source>
</evidence>
<evidence type="ECO:0000256" key="6">
    <source>
        <dbReference type="SAM" id="SignalP"/>
    </source>
</evidence>
<feature type="signal peptide" evidence="6">
    <location>
        <begin position="1"/>
        <end position="16"/>
    </location>
</feature>
<comment type="caution">
    <text evidence="8">The sequence shown here is derived from an EMBL/GenBank/DDBJ whole genome shotgun (WGS) entry which is preliminary data.</text>
</comment>
<dbReference type="Gene3D" id="2.40.70.10">
    <property type="entry name" value="Acid Proteases"/>
    <property type="match status" value="2"/>
</dbReference>
<dbReference type="PROSITE" id="PS51767">
    <property type="entry name" value="PEPTIDASE_A1"/>
    <property type="match status" value="1"/>
</dbReference>
<evidence type="ECO:0000256" key="2">
    <source>
        <dbReference type="ARBA" id="ARBA00022750"/>
    </source>
</evidence>
<name>A0A8H3VPD2_VENIN</name>
<dbReference type="EMBL" id="WNWR01000071">
    <property type="protein sequence ID" value="KAE9992086.1"/>
    <property type="molecule type" value="Genomic_DNA"/>
</dbReference>
<dbReference type="AlphaFoldDB" id="A0A8H3VPD2"/>
<accession>A0A8H3VPD2</accession>
<evidence type="ECO:0000313" key="8">
    <source>
        <dbReference type="EMBL" id="KAE9992086.1"/>
    </source>
</evidence>
<feature type="active site" evidence="3">
    <location>
        <position position="168"/>
    </location>
</feature>
<keyword evidence="6" id="KW-0732">Signal</keyword>
<feature type="chain" id="PRO_5034277637" description="Peptidase A1 domain-containing protein" evidence="6">
    <location>
        <begin position="17"/>
        <end position="501"/>
    </location>
</feature>
<organism evidence="8 9">
    <name type="scientific">Venturia inaequalis</name>
    <name type="common">Apple scab fungus</name>
    <dbReference type="NCBI Taxonomy" id="5025"/>
    <lineage>
        <taxon>Eukaryota</taxon>
        <taxon>Fungi</taxon>
        <taxon>Dikarya</taxon>
        <taxon>Ascomycota</taxon>
        <taxon>Pezizomycotina</taxon>
        <taxon>Dothideomycetes</taxon>
        <taxon>Pleosporomycetidae</taxon>
        <taxon>Venturiales</taxon>
        <taxon>Venturiaceae</taxon>
        <taxon>Venturia</taxon>
    </lineage>
</organism>
<dbReference type="Proteomes" id="UP000490939">
    <property type="component" value="Unassembled WGS sequence"/>
</dbReference>
<evidence type="ECO:0000256" key="4">
    <source>
        <dbReference type="PIRSR" id="PIRSR601461-2"/>
    </source>
</evidence>
<dbReference type="GO" id="GO:0004190">
    <property type="term" value="F:aspartic-type endopeptidase activity"/>
    <property type="evidence" value="ECO:0007669"/>
    <property type="project" value="UniProtKB-KW"/>
</dbReference>
<keyword evidence="4" id="KW-1015">Disulfide bond</keyword>
<evidence type="ECO:0000256" key="1">
    <source>
        <dbReference type="ARBA" id="ARBA00007447"/>
    </source>
</evidence>
<feature type="active site" evidence="3">
    <location>
        <position position="388"/>
    </location>
</feature>
<dbReference type="InterPro" id="IPR033121">
    <property type="entry name" value="PEPTIDASE_A1"/>
</dbReference>
<evidence type="ECO:0000256" key="5">
    <source>
        <dbReference type="RuleBase" id="RU000454"/>
    </source>
</evidence>
<dbReference type="GO" id="GO:0000324">
    <property type="term" value="C:fungal-type vacuole"/>
    <property type="evidence" value="ECO:0007669"/>
    <property type="project" value="TreeGrafter"/>
</dbReference>
<dbReference type="PANTHER" id="PTHR47966">
    <property type="entry name" value="BETA-SITE APP-CLEAVING ENZYME, ISOFORM A-RELATED"/>
    <property type="match status" value="1"/>
</dbReference>
<dbReference type="PANTHER" id="PTHR47966:SF47">
    <property type="entry name" value="ENDOPEPTIDASE, PUTATIVE (AFU_ORTHOLOGUE AFUA_3G01220)-RELATED"/>
    <property type="match status" value="1"/>
</dbReference>
<evidence type="ECO:0000259" key="7">
    <source>
        <dbReference type="PROSITE" id="PS51767"/>
    </source>
</evidence>
<dbReference type="PRINTS" id="PR00792">
    <property type="entry name" value="PEPSIN"/>
</dbReference>
<dbReference type="Pfam" id="PF00026">
    <property type="entry name" value="Asp"/>
    <property type="match status" value="1"/>
</dbReference>
<keyword evidence="5" id="KW-0645">Protease</keyword>
<dbReference type="GO" id="GO:0006508">
    <property type="term" value="P:proteolysis"/>
    <property type="evidence" value="ECO:0007669"/>
    <property type="project" value="UniProtKB-KW"/>
</dbReference>
<feature type="domain" description="Peptidase A1" evidence="7">
    <location>
        <begin position="152"/>
        <end position="497"/>
    </location>
</feature>
<dbReference type="InterPro" id="IPR001461">
    <property type="entry name" value="Aspartic_peptidase_A1"/>
</dbReference>
<comment type="similarity">
    <text evidence="1 5">Belongs to the peptidase A1 family.</text>
</comment>
<proteinExistence type="inferred from homology"/>
<sequence>MIFTYILLGLAALGKALENGLEGRQSDGSDLFSEDSKAFRLRSRDLLRQGFNLAVHDVKASKAPTADKGTWSPGNTMVKRARLKRLSNRNLVNVTLREGPPSTTWDLYLTNNVVPLHSGTGTGPSQRYIQLLNTAEADVGNSTIKNWADQVYMTPITIGGQQFFAAIDTGSSDTWVIEEGYKCTMPRTAGNAAGECGFGQAYKKSPTFASKGNEEFSITYSSESASGIMGTETITLGGITVKEQKFALVNTARWRGDGTSSGLIGLAFPSNSATWGLTGGKKDYSPIFTTMHKQNLIPPHFSLALNRRSEGPGVLALGGLPDGDGTIKYNTTWAKTPMQYLTFSNDDPTKKPFGDFDYRLYRTSIDSFAIGSQPQKTGAQAKTQVSIDSGTAAMRLPPDIAKAFNALWVPPATFDRGAGWVVDCTAKAPKFGVKIGGVMLYVEGEDLMTPHEAGMPGGKCASAVQQADFPGSGMLGSSFLKGVVVVFDVGGAELRFSQRVR</sequence>
<dbReference type="SUPFAM" id="SSF50630">
    <property type="entry name" value="Acid proteases"/>
    <property type="match status" value="1"/>
</dbReference>
<dbReference type="InterPro" id="IPR001969">
    <property type="entry name" value="Aspartic_peptidase_AS"/>
</dbReference>
<evidence type="ECO:0000256" key="3">
    <source>
        <dbReference type="PIRSR" id="PIRSR601461-1"/>
    </source>
</evidence>
<keyword evidence="2 5" id="KW-0064">Aspartyl protease</keyword>